<gene>
    <name evidence="2" type="ORF">EGA29_25735</name>
</gene>
<accession>A0A454TII1</accession>
<dbReference type="Proteomes" id="UP000271222">
    <property type="component" value="Unassembled WGS sequence"/>
</dbReference>
<proteinExistence type="predicted"/>
<protein>
    <recommendedName>
        <fullName evidence="1">Bacterial toxin 50 domain-containing protein</fullName>
    </recommendedName>
</protein>
<dbReference type="EMBL" id="RJTL01000086">
    <property type="protein sequence ID" value="RNL99570.1"/>
    <property type="molecule type" value="Genomic_DNA"/>
</dbReference>
<comment type="caution">
    <text evidence="2">The sequence shown here is derived from an EMBL/GenBank/DDBJ whole genome shotgun (WGS) entry which is preliminary data.</text>
</comment>
<evidence type="ECO:0000259" key="1">
    <source>
        <dbReference type="Pfam" id="PF15542"/>
    </source>
</evidence>
<evidence type="ECO:0000313" key="3">
    <source>
        <dbReference type="Proteomes" id="UP000271222"/>
    </source>
</evidence>
<dbReference type="RefSeq" id="WP_081049996.1">
    <property type="nucleotide sequence ID" value="NZ_JASKHZ010000103.1"/>
</dbReference>
<dbReference type="InterPro" id="IPR029100">
    <property type="entry name" value="Ntox50"/>
</dbReference>
<evidence type="ECO:0000313" key="2">
    <source>
        <dbReference type="EMBL" id="RNL99570.1"/>
    </source>
</evidence>
<feature type="domain" description="Bacterial toxin 50" evidence="1">
    <location>
        <begin position="6"/>
        <end position="39"/>
    </location>
</feature>
<reference evidence="2 3" key="1">
    <citation type="submission" date="2018-10" db="EMBL/GenBank/DDBJ databases">
        <title>Draft Genome Sequence of Ralstonia pseudosolanacearum (R. solanacearum phylotype I) Strain Tg03 Isolated from Luffa cylindrica in China.</title>
        <authorList>
            <person name="Yuan G.-Q."/>
            <person name="Li Q.-Q."/>
            <person name="Zhang Y.-W."/>
        </authorList>
    </citation>
    <scope>NUCLEOTIDE SEQUENCE [LARGE SCALE GENOMIC DNA]</scope>
    <source>
        <strain evidence="2 3">Tg03</strain>
    </source>
</reference>
<sequence length="49" mass="5171">MLLIPVVDFGRPIGIDANSGLPTQYGTIHYGQNGAHIVPTNPALTGVKR</sequence>
<name>A0A454TII1_9RALS</name>
<dbReference type="AlphaFoldDB" id="A0A454TII1"/>
<organism evidence="2 3">
    <name type="scientific">Ralstonia pseudosolanacearum</name>
    <dbReference type="NCBI Taxonomy" id="1310165"/>
    <lineage>
        <taxon>Bacteria</taxon>
        <taxon>Pseudomonadati</taxon>
        <taxon>Pseudomonadota</taxon>
        <taxon>Betaproteobacteria</taxon>
        <taxon>Burkholderiales</taxon>
        <taxon>Burkholderiaceae</taxon>
        <taxon>Ralstonia</taxon>
        <taxon>Ralstonia solanacearum species complex</taxon>
    </lineage>
</organism>
<dbReference type="OrthoDB" id="8642090at2"/>
<dbReference type="Pfam" id="PF15542">
    <property type="entry name" value="Ntox50"/>
    <property type="match status" value="1"/>
</dbReference>